<name>A0ABW3M4H0_9PSEU</name>
<evidence type="ECO:0000313" key="4">
    <source>
        <dbReference type="Proteomes" id="UP001597045"/>
    </source>
</evidence>
<keyword evidence="1" id="KW-0175">Coiled coil</keyword>
<feature type="domain" description="Band 7" evidence="2">
    <location>
        <begin position="25"/>
        <end position="272"/>
    </location>
</feature>
<dbReference type="Proteomes" id="UP001597045">
    <property type="component" value="Unassembled WGS sequence"/>
</dbReference>
<evidence type="ECO:0000313" key="3">
    <source>
        <dbReference type="EMBL" id="MFD1045516.1"/>
    </source>
</evidence>
<protein>
    <submittedName>
        <fullName evidence="3">SPFH domain-containing protein</fullName>
    </submittedName>
</protein>
<dbReference type="EMBL" id="JBHTIS010000323">
    <property type="protein sequence ID" value="MFD1045516.1"/>
    <property type="molecule type" value="Genomic_DNA"/>
</dbReference>
<dbReference type="InterPro" id="IPR001107">
    <property type="entry name" value="Band_7"/>
</dbReference>
<accession>A0ABW3M4H0</accession>
<sequence>MALIALLVVVGIPTVIGIFGGLAKTSGGEVAVVRNGGWFDDNQVRQVIQPASGVTWIGFWSSMHRYPSQQRFYTITSRNNGGERTGVDVVNVPSSDGVSMGIEGTFYFALNLDESTLKQFDDKFGTRQFRGADGTMRNAWDGDEGWSSFLDQIIRPVIDNDLRQEVNNFRCAELVSSCALVQNQAANGQPAQQVNVNGQANNSNIAKVQDAVNRSFAQDIKNTLGGEFLTNIHFNLSKVTLPDSVQKAVDDAQAAYAKVSEAQARVVQAQADADANKKRQEGYNACPACAQIDIMKSIPSNVTVYAPGAAATVPLTNK</sequence>
<comment type="caution">
    <text evidence="3">The sequence shown here is derived from an EMBL/GenBank/DDBJ whole genome shotgun (WGS) entry which is preliminary data.</text>
</comment>
<gene>
    <name evidence="3" type="ORF">ACFQ1S_07945</name>
</gene>
<evidence type="ECO:0000256" key="1">
    <source>
        <dbReference type="SAM" id="Coils"/>
    </source>
</evidence>
<dbReference type="Pfam" id="PF01145">
    <property type="entry name" value="Band_7"/>
    <property type="match status" value="1"/>
</dbReference>
<feature type="coiled-coil region" evidence="1">
    <location>
        <begin position="252"/>
        <end position="279"/>
    </location>
</feature>
<reference evidence="4" key="1">
    <citation type="journal article" date="2019" name="Int. J. Syst. Evol. Microbiol.">
        <title>The Global Catalogue of Microorganisms (GCM) 10K type strain sequencing project: providing services to taxonomists for standard genome sequencing and annotation.</title>
        <authorList>
            <consortium name="The Broad Institute Genomics Platform"/>
            <consortium name="The Broad Institute Genome Sequencing Center for Infectious Disease"/>
            <person name="Wu L."/>
            <person name="Ma J."/>
        </authorList>
    </citation>
    <scope>NUCLEOTIDE SEQUENCE [LARGE SCALE GENOMIC DNA]</scope>
    <source>
        <strain evidence="4">JCM 31486</strain>
    </source>
</reference>
<organism evidence="3 4">
    <name type="scientific">Kibdelosporangium lantanae</name>
    <dbReference type="NCBI Taxonomy" id="1497396"/>
    <lineage>
        <taxon>Bacteria</taxon>
        <taxon>Bacillati</taxon>
        <taxon>Actinomycetota</taxon>
        <taxon>Actinomycetes</taxon>
        <taxon>Pseudonocardiales</taxon>
        <taxon>Pseudonocardiaceae</taxon>
        <taxon>Kibdelosporangium</taxon>
    </lineage>
</organism>
<keyword evidence="4" id="KW-1185">Reference proteome</keyword>
<proteinExistence type="predicted"/>
<evidence type="ECO:0000259" key="2">
    <source>
        <dbReference type="Pfam" id="PF01145"/>
    </source>
</evidence>